<accession>A0A5P3XKJ2</accession>
<organism evidence="1 2">
    <name type="scientific">Paraclostridium bifermentans</name>
    <name type="common">Clostridium bifermentans</name>
    <dbReference type="NCBI Taxonomy" id="1490"/>
    <lineage>
        <taxon>Bacteria</taxon>
        <taxon>Bacillati</taxon>
        <taxon>Bacillota</taxon>
        <taxon>Clostridia</taxon>
        <taxon>Peptostreptococcales</taxon>
        <taxon>Peptostreptococcaceae</taxon>
        <taxon>Paraclostridium</taxon>
    </lineage>
</organism>
<protein>
    <submittedName>
        <fullName evidence="1">Uncharacterized protein</fullName>
    </submittedName>
</protein>
<dbReference type="InterPro" id="IPR056076">
    <property type="entry name" value="DUF7659"/>
</dbReference>
<name>A0A5P3XKJ2_PARBF</name>
<dbReference type="RefSeq" id="WP_150887734.1">
    <property type="nucleotide sequence ID" value="NZ_CM017269.1"/>
</dbReference>
<dbReference type="EMBL" id="CP032455">
    <property type="protein sequence ID" value="QEZ70833.1"/>
    <property type="molecule type" value="Genomic_DNA"/>
</dbReference>
<evidence type="ECO:0000313" key="1">
    <source>
        <dbReference type="EMBL" id="QEZ70833.1"/>
    </source>
</evidence>
<sequence length="143" mass="16647">MNKYRELKEKQGKEINEFPMIFAFSKKQFAEGMAKLGLKENETNKILSIGNGGYIRKSDEKSLDDMLARHKEEFKKAIDEDLTGEGFIYNMFNYELGNHEYCITWELDETLDALGLTIEEINSNKNLLHGLKKAIEEQRECAW</sequence>
<proteinExistence type="predicted"/>
<dbReference type="Proteomes" id="UP000326961">
    <property type="component" value="Plasmid pPbmMP"/>
</dbReference>
<dbReference type="AlphaFoldDB" id="A0A5P3XKJ2"/>
<reference evidence="1 2" key="1">
    <citation type="submission" date="2018-09" db="EMBL/GenBank/DDBJ databases">
        <title>A clostridial neurotoxin that targets Anopheles mosquitoes.</title>
        <authorList>
            <person name="Contreras E."/>
            <person name="Masuyer G."/>
            <person name="Qureshi N."/>
            <person name="Chawla S."/>
            <person name="Lim H.L."/>
            <person name="Chen J."/>
            <person name="Stenmark P."/>
            <person name="Gill S."/>
        </authorList>
    </citation>
    <scope>NUCLEOTIDE SEQUENCE [LARGE SCALE GENOMIC DNA]</scope>
    <source>
        <strain evidence="1 2">Cbm</strain>
        <plasmid evidence="2">ppbmmp</plasmid>
    </source>
</reference>
<gene>
    <name evidence="1" type="ORF">D4A35_18025</name>
</gene>
<evidence type="ECO:0000313" key="2">
    <source>
        <dbReference type="Proteomes" id="UP000326961"/>
    </source>
</evidence>
<keyword evidence="1" id="KW-0614">Plasmid</keyword>
<dbReference type="Pfam" id="PF24692">
    <property type="entry name" value="DUF7659"/>
    <property type="match status" value="1"/>
</dbReference>
<geneLocation type="plasmid" evidence="2">
    <name>ppbmmp</name>
</geneLocation>